<dbReference type="STRING" id="913774.A0A0C3D3D3"/>
<protein>
    <recommendedName>
        <fullName evidence="5">Phytocyanin domain-containing protein</fullName>
    </recommendedName>
</protein>
<feature type="signal peptide" evidence="2">
    <location>
        <begin position="1"/>
        <end position="17"/>
    </location>
</feature>
<organism evidence="3 4">
    <name type="scientific">Oidiodendron maius (strain Zn)</name>
    <dbReference type="NCBI Taxonomy" id="913774"/>
    <lineage>
        <taxon>Eukaryota</taxon>
        <taxon>Fungi</taxon>
        <taxon>Dikarya</taxon>
        <taxon>Ascomycota</taxon>
        <taxon>Pezizomycotina</taxon>
        <taxon>Leotiomycetes</taxon>
        <taxon>Leotiomycetes incertae sedis</taxon>
        <taxon>Myxotrichaceae</taxon>
        <taxon>Oidiodendron</taxon>
    </lineage>
</organism>
<dbReference type="Proteomes" id="UP000054321">
    <property type="component" value="Unassembled WGS sequence"/>
</dbReference>
<evidence type="ECO:0000256" key="2">
    <source>
        <dbReference type="SAM" id="SignalP"/>
    </source>
</evidence>
<dbReference type="InParanoid" id="A0A0C3D3D3"/>
<reference evidence="3 4" key="1">
    <citation type="submission" date="2014-04" db="EMBL/GenBank/DDBJ databases">
        <authorList>
            <consortium name="DOE Joint Genome Institute"/>
            <person name="Kuo A."/>
            <person name="Martino E."/>
            <person name="Perotto S."/>
            <person name="Kohler A."/>
            <person name="Nagy L.G."/>
            <person name="Floudas D."/>
            <person name="Copeland A."/>
            <person name="Barry K.W."/>
            <person name="Cichocki N."/>
            <person name="Veneault-Fourrey C."/>
            <person name="LaButti K."/>
            <person name="Lindquist E.A."/>
            <person name="Lipzen A."/>
            <person name="Lundell T."/>
            <person name="Morin E."/>
            <person name="Murat C."/>
            <person name="Sun H."/>
            <person name="Tunlid A."/>
            <person name="Henrissat B."/>
            <person name="Grigoriev I.V."/>
            <person name="Hibbett D.S."/>
            <person name="Martin F."/>
            <person name="Nordberg H.P."/>
            <person name="Cantor M.N."/>
            <person name="Hua S.X."/>
        </authorList>
    </citation>
    <scope>NUCLEOTIDE SEQUENCE [LARGE SCALE GENOMIC DNA]</scope>
    <source>
        <strain evidence="3 4">Zn</strain>
    </source>
</reference>
<dbReference type="PANTHER" id="PTHR34883">
    <property type="entry name" value="SERINE-RICH PROTEIN, PUTATIVE-RELATED-RELATED"/>
    <property type="match status" value="1"/>
</dbReference>
<feature type="region of interest" description="Disordered" evidence="1">
    <location>
        <begin position="166"/>
        <end position="189"/>
    </location>
</feature>
<keyword evidence="2" id="KW-0732">Signal</keyword>
<dbReference type="OrthoDB" id="5421909at2759"/>
<gene>
    <name evidence="3" type="ORF">OIDMADRAFT_33089</name>
</gene>
<dbReference type="InterPro" id="IPR052953">
    <property type="entry name" value="Ser-rich/MCO-related"/>
</dbReference>
<feature type="chain" id="PRO_5002176358" description="Phytocyanin domain-containing protein" evidence="2">
    <location>
        <begin position="18"/>
        <end position="214"/>
    </location>
</feature>
<dbReference type="Gene3D" id="2.60.40.420">
    <property type="entry name" value="Cupredoxins - blue copper proteins"/>
    <property type="match status" value="1"/>
</dbReference>
<dbReference type="HOGENOM" id="CLU_053381_1_1_1"/>
<proteinExistence type="predicted"/>
<dbReference type="InterPro" id="IPR008972">
    <property type="entry name" value="Cupredoxin"/>
</dbReference>
<evidence type="ECO:0000313" key="4">
    <source>
        <dbReference type="Proteomes" id="UP000054321"/>
    </source>
</evidence>
<dbReference type="PANTHER" id="PTHR34883:SF17">
    <property type="entry name" value="CUPREDOXIN"/>
    <property type="match status" value="1"/>
</dbReference>
<evidence type="ECO:0008006" key="5">
    <source>
        <dbReference type="Google" id="ProtNLM"/>
    </source>
</evidence>
<name>A0A0C3D3D3_OIDMZ</name>
<dbReference type="SUPFAM" id="SSF49503">
    <property type="entry name" value="Cupredoxins"/>
    <property type="match status" value="1"/>
</dbReference>
<sequence length="214" mass="21578">MQFSTLAISAFIGSALAQTTTVHVVTVGSKSGAIAYSPNSVTAAVGDMVQFQFAGGNHTVTQSTFDQPCQPIAMNSNVTGFFSGFMPVAAGSTDTAAYTIAINNTTPIWVYCSQATHCQKGMNLVINVNPTKNASRTLAAYTALAAKASANLPGVSIEGGVDSTVSANSSSTGSSSASQTSSSASTSTNGATNLYPSVTLTVGGALALFMGLMM</sequence>
<reference evidence="4" key="2">
    <citation type="submission" date="2015-01" db="EMBL/GenBank/DDBJ databases">
        <title>Evolutionary Origins and Diversification of the Mycorrhizal Mutualists.</title>
        <authorList>
            <consortium name="DOE Joint Genome Institute"/>
            <consortium name="Mycorrhizal Genomics Consortium"/>
            <person name="Kohler A."/>
            <person name="Kuo A."/>
            <person name="Nagy L.G."/>
            <person name="Floudas D."/>
            <person name="Copeland A."/>
            <person name="Barry K.W."/>
            <person name="Cichocki N."/>
            <person name="Veneault-Fourrey C."/>
            <person name="LaButti K."/>
            <person name="Lindquist E.A."/>
            <person name="Lipzen A."/>
            <person name="Lundell T."/>
            <person name="Morin E."/>
            <person name="Murat C."/>
            <person name="Riley R."/>
            <person name="Ohm R."/>
            <person name="Sun H."/>
            <person name="Tunlid A."/>
            <person name="Henrissat B."/>
            <person name="Grigoriev I.V."/>
            <person name="Hibbett D.S."/>
            <person name="Martin F."/>
        </authorList>
    </citation>
    <scope>NUCLEOTIDE SEQUENCE [LARGE SCALE GENOMIC DNA]</scope>
    <source>
        <strain evidence="4">Zn</strain>
    </source>
</reference>
<evidence type="ECO:0000313" key="3">
    <source>
        <dbReference type="EMBL" id="KIM96437.1"/>
    </source>
</evidence>
<dbReference type="CDD" id="cd00920">
    <property type="entry name" value="Cupredoxin"/>
    <property type="match status" value="1"/>
</dbReference>
<evidence type="ECO:0000256" key="1">
    <source>
        <dbReference type="SAM" id="MobiDB-lite"/>
    </source>
</evidence>
<keyword evidence="4" id="KW-1185">Reference proteome</keyword>
<accession>A0A0C3D3D3</accession>
<dbReference type="EMBL" id="KN832884">
    <property type="protein sequence ID" value="KIM96437.1"/>
    <property type="molecule type" value="Genomic_DNA"/>
</dbReference>
<dbReference type="AlphaFoldDB" id="A0A0C3D3D3"/>